<dbReference type="InterPro" id="IPR015883">
    <property type="entry name" value="Glyco_hydro_20_cat"/>
</dbReference>
<dbReference type="GO" id="GO:0005975">
    <property type="term" value="P:carbohydrate metabolic process"/>
    <property type="evidence" value="ECO:0007669"/>
    <property type="project" value="InterPro"/>
</dbReference>
<evidence type="ECO:0000256" key="3">
    <source>
        <dbReference type="ARBA" id="ARBA00012663"/>
    </source>
</evidence>
<accession>A0A8T2KG32</accession>
<gene>
    <name evidence="6" type="ORF">GDO86_001167</name>
</gene>
<evidence type="ECO:0000256" key="2">
    <source>
        <dbReference type="ARBA" id="ARBA00006285"/>
    </source>
</evidence>
<dbReference type="Proteomes" id="UP000812440">
    <property type="component" value="Chromosome 1"/>
</dbReference>
<proteinExistence type="inferred from homology"/>
<comment type="similarity">
    <text evidence="2">Belongs to the glycosyl hydrolase 20 family.</text>
</comment>
<evidence type="ECO:0000259" key="5">
    <source>
        <dbReference type="Pfam" id="PF00728"/>
    </source>
</evidence>
<feature type="domain" description="Glycoside hydrolase family 20 catalytic" evidence="5">
    <location>
        <begin position="34"/>
        <end position="140"/>
    </location>
</feature>
<evidence type="ECO:0000256" key="1">
    <source>
        <dbReference type="ARBA" id="ARBA00001231"/>
    </source>
</evidence>
<dbReference type="Pfam" id="PF00728">
    <property type="entry name" value="Glyco_hydro_20"/>
    <property type="match status" value="1"/>
</dbReference>
<comment type="catalytic activity">
    <reaction evidence="1">
        <text>Hydrolysis of terminal non-reducing N-acetyl-D-hexosamine residues in N-acetyl-beta-D-hexosaminides.</text>
        <dbReference type="EC" id="3.2.1.52"/>
    </reaction>
</comment>
<dbReference type="AlphaFoldDB" id="A0A8T2KG32"/>
<dbReference type="PANTHER" id="PTHR21040">
    <property type="entry name" value="BCDNA.GH04120"/>
    <property type="match status" value="1"/>
</dbReference>
<keyword evidence="7" id="KW-1185">Reference proteome</keyword>
<organism evidence="6 7">
    <name type="scientific">Hymenochirus boettgeri</name>
    <name type="common">Congo dwarf clawed frog</name>
    <dbReference type="NCBI Taxonomy" id="247094"/>
    <lineage>
        <taxon>Eukaryota</taxon>
        <taxon>Metazoa</taxon>
        <taxon>Chordata</taxon>
        <taxon>Craniata</taxon>
        <taxon>Vertebrata</taxon>
        <taxon>Euteleostomi</taxon>
        <taxon>Amphibia</taxon>
        <taxon>Batrachia</taxon>
        <taxon>Anura</taxon>
        <taxon>Pipoidea</taxon>
        <taxon>Pipidae</taxon>
        <taxon>Pipinae</taxon>
        <taxon>Hymenochirus</taxon>
    </lineage>
</organism>
<dbReference type="GO" id="GO:0004563">
    <property type="term" value="F:beta-N-acetylhexosaminidase activity"/>
    <property type="evidence" value="ECO:0007669"/>
    <property type="project" value="UniProtKB-EC"/>
</dbReference>
<keyword evidence="4" id="KW-0378">Hydrolase</keyword>
<dbReference type="SUPFAM" id="SSF51445">
    <property type="entry name" value="(Trans)glycosidases"/>
    <property type="match status" value="1"/>
</dbReference>
<dbReference type="EC" id="3.2.1.52" evidence="3"/>
<dbReference type="PANTHER" id="PTHR21040:SF5">
    <property type="entry name" value="BETA-N-ACETYLHEXOSAMINIDASE"/>
    <property type="match status" value="1"/>
</dbReference>
<dbReference type="EMBL" id="JAACNH010000001">
    <property type="protein sequence ID" value="KAG8454844.1"/>
    <property type="molecule type" value="Genomic_DNA"/>
</dbReference>
<comment type="caution">
    <text evidence="6">The sequence shown here is derived from an EMBL/GenBank/DDBJ whole genome shotgun (WGS) entry which is preliminary data.</text>
</comment>
<dbReference type="InterPro" id="IPR038901">
    <property type="entry name" value="HEXDC-like"/>
</dbReference>
<sequence>MTAGPAPVCKFWQTKSRIRAPQERGTYVLKHNHYKFLREVEQYPNSINPHREETMPLLKKILTQVLDMHPMASFLHIGADEVFHLGEGQDSKSWMNSNNGDLGKMFLNHIKVVADFLKRQYPDKYLIMWDDMLRKIDVETIKEAKISQYVSPVLWKYRPDIRTEEIEQLLSRYQDCGFTSIWFASAFKGASEPDQIWTPIKMHMDNHLSWKKIIDSMNKFPKIRYSGIALTGWQR</sequence>
<dbReference type="OrthoDB" id="10023921at2759"/>
<name>A0A8T2KG32_9PIPI</name>
<evidence type="ECO:0000256" key="4">
    <source>
        <dbReference type="ARBA" id="ARBA00022801"/>
    </source>
</evidence>
<protein>
    <recommendedName>
        <fullName evidence="3">beta-N-acetylhexosaminidase</fullName>
        <ecNumber evidence="3">3.2.1.52</ecNumber>
    </recommendedName>
</protein>
<evidence type="ECO:0000313" key="6">
    <source>
        <dbReference type="EMBL" id="KAG8454844.1"/>
    </source>
</evidence>
<evidence type="ECO:0000313" key="7">
    <source>
        <dbReference type="Proteomes" id="UP000812440"/>
    </source>
</evidence>
<dbReference type="InterPro" id="IPR017853">
    <property type="entry name" value="GH"/>
</dbReference>
<dbReference type="Gene3D" id="3.20.20.80">
    <property type="entry name" value="Glycosidases"/>
    <property type="match status" value="1"/>
</dbReference>
<reference evidence="6" key="1">
    <citation type="thesis" date="2020" institute="ProQuest LLC" country="789 East Eisenhower Parkway, Ann Arbor, MI, USA">
        <title>Comparative Genomics and Chromosome Evolution.</title>
        <authorList>
            <person name="Mudd A.B."/>
        </authorList>
    </citation>
    <scope>NUCLEOTIDE SEQUENCE</scope>
    <source>
        <strain evidence="6">Female2</strain>
        <tissue evidence="6">Blood</tissue>
    </source>
</reference>